<accession>A0A0K2URK4</accession>
<feature type="transmembrane region" description="Helical" evidence="1">
    <location>
        <begin position="72"/>
        <end position="92"/>
    </location>
</feature>
<name>A0A0K2URK4_LEPSM</name>
<dbReference type="AlphaFoldDB" id="A0A0K2URK4"/>
<protein>
    <submittedName>
        <fullName evidence="2">Uncharacterized protein</fullName>
    </submittedName>
</protein>
<sequence>MIIIVSIRKGSSHVKKVSIEVSQGESCLNSDELGHVSDVEGWTPVTKAIKWEMSITLLIIEGFVSRYRRGRFFFFFIVGIVVTSLSGSQASFGSHELSHEITWILHSDRAHHGLSFKRSHIIS</sequence>
<reference evidence="2" key="1">
    <citation type="submission" date="2014-05" db="EMBL/GenBank/DDBJ databases">
        <authorList>
            <person name="Chronopoulou M."/>
        </authorList>
    </citation>
    <scope>NUCLEOTIDE SEQUENCE</scope>
    <source>
        <tissue evidence="2">Whole organism</tissue>
    </source>
</reference>
<keyword evidence="1" id="KW-0812">Transmembrane</keyword>
<evidence type="ECO:0000313" key="2">
    <source>
        <dbReference type="EMBL" id="CDW40710.1"/>
    </source>
</evidence>
<keyword evidence="1" id="KW-1133">Transmembrane helix</keyword>
<dbReference type="EMBL" id="HACA01023349">
    <property type="protein sequence ID" value="CDW40710.1"/>
    <property type="molecule type" value="Transcribed_RNA"/>
</dbReference>
<organism evidence="2">
    <name type="scientific">Lepeophtheirus salmonis</name>
    <name type="common">Salmon louse</name>
    <name type="synonym">Caligus salmonis</name>
    <dbReference type="NCBI Taxonomy" id="72036"/>
    <lineage>
        <taxon>Eukaryota</taxon>
        <taxon>Metazoa</taxon>
        <taxon>Ecdysozoa</taxon>
        <taxon>Arthropoda</taxon>
        <taxon>Crustacea</taxon>
        <taxon>Multicrustacea</taxon>
        <taxon>Hexanauplia</taxon>
        <taxon>Copepoda</taxon>
        <taxon>Siphonostomatoida</taxon>
        <taxon>Caligidae</taxon>
        <taxon>Lepeophtheirus</taxon>
    </lineage>
</organism>
<evidence type="ECO:0000256" key="1">
    <source>
        <dbReference type="SAM" id="Phobius"/>
    </source>
</evidence>
<keyword evidence="1" id="KW-0472">Membrane</keyword>
<proteinExistence type="predicted"/>